<accession>A0A4W5MHP2</accession>
<reference evidence="3" key="1">
    <citation type="submission" date="2018-06" db="EMBL/GenBank/DDBJ databases">
        <title>Genome assembly of Danube salmon.</title>
        <authorList>
            <person name="Macqueen D.J."/>
            <person name="Gundappa M.K."/>
        </authorList>
    </citation>
    <scope>NUCLEOTIDE SEQUENCE [LARGE SCALE GENOMIC DNA]</scope>
</reference>
<dbReference type="GO" id="GO:0045893">
    <property type="term" value="P:positive regulation of DNA-templated transcription"/>
    <property type="evidence" value="ECO:0007669"/>
    <property type="project" value="TreeGrafter"/>
</dbReference>
<dbReference type="Pfam" id="PF23723">
    <property type="entry name" value="TPR_EDRF1"/>
    <property type="match status" value="2"/>
</dbReference>
<organism evidence="2 3">
    <name type="scientific">Hucho hucho</name>
    <name type="common">huchen</name>
    <dbReference type="NCBI Taxonomy" id="62062"/>
    <lineage>
        <taxon>Eukaryota</taxon>
        <taxon>Metazoa</taxon>
        <taxon>Chordata</taxon>
        <taxon>Craniata</taxon>
        <taxon>Vertebrata</taxon>
        <taxon>Euteleostomi</taxon>
        <taxon>Actinopterygii</taxon>
        <taxon>Neopterygii</taxon>
        <taxon>Teleostei</taxon>
        <taxon>Protacanthopterygii</taxon>
        <taxon>Salmoniformes</taxon>
        <taxon>Salmonidae</taxon>
        <taxon>Salmoninae</taxon>
        <taxon>Hucho</taxon>
    </lineage>
</organism>
<reference evidence="2" key="3">
    <citation type="submission" date="2025-09" db="UniProtKB">
        <authorList>
            <consortium name="Ensembl"/>
        </authorList>
    </citation>
    <scope>IDENTIFICATION</scope>
</reference>
<keyword evidence="3" id="KW-1185">Reference proteome</keyword>
<evidence type="ECO:0000259" key="1">
    <source>
        <dbReference type="Pfam" id="PF23723"/>
    </source>
</evidence>
<proteinExistence type="predicted"/>
<dbReference type="PANTHER" id="PTHR15000:SF1">
    <property type="entry name" value="ERYTHROID DIFFERENTIATION-RELATED FACTOR 1"/>
    <property type="match status" value="1"/>
</dbReference>
<evidence type="ECO:0000313" key="2">
    <source>
        <dbReference type="Ensembl" id="ENSHHUP00000037957.1"/>
    </source>
</evidence>
<protein>
    <recommendedName>
        <fullName evidence="1">EDRF1 TPR repeats region domain-containing protein</fullName>
    </recommendedName>
</protein>
<sequence length="141" mass="15960">MLKSLKYCDLQTESACQPLYQYRAATIHHRLASMYHSCFRNQVRASSWAKLKTLTGAHRELTGPSDSGADGPTSSGLNTKEVMKLIGVFELSFSFLLLQLVKLMTTMKRKPRNKDEEHLQTYKNGYSKLLHAEDCSTPQTC</sequence>
<dbReference type="InterPro" id="IPR056583">
    <property type="entry name" value="EDRF1_TPR"/>
</dbReference>
<reference evidence="2" key="2">
    <citation type="submission" date="2025-08" db="UniProtKB">
        <authorList>
            <consortium name="Ensembl"/>
        </authorList>
    </citation>
    <scope>IDENTIFICATION</scope>
</reference>
<feature type="domain" description="EDRF1 TPR repeats region" evidence="1">
    <location>
        <begin position="69"/>
        <end position="135"/>
    </location>
</feature>
<dbReference type="Ensembl" id="ENSHHUT00000039462.1">
    <property type="protein sequence ID" value="ENSHHUP00000037957.1"/>
    <property type="gene ID" value="ENSHHUG00000023740.1"/>
</dbReference>
<dbReference type="Proteomes" id="UP000314982">
    <property type="component" value="Unassembled WGS sequence"/>
</dbReference>
<dbReference type="GeneTree" id="ENSGT00390000014797"/>
<name>A0A4W5MHP2_9TELE</name>
<evidence type="ECO:0000313" key="3">
    <source>
        <dbReference type="Proteomes" id="UP000314982"/>
    </source>
</evidence>
<feature type="domain" description="EDRF1 TPR repeats region" evidence="1">
    <location>
        <begin position="1"/>
        <end position="50"/>
    </location>
</feature>
<dbReference type="PANTHER" id="PTHR15000">
    <property type="entry name" value="ERYTHROID DIFFERENTIATION-RELATED FACTOR 1"/>
    <property type="match status" value="1"/>
</dbReference>
<dbReference type="AlphaFoldDB" id="A0A4W5MHP2"/>